<feature type="transmembrane region" description="Helical" evidence="1">
    <location>
        <begin position="171"/>
        <end position="190"/>
    </location>
</feature>
<organism evidence="3 4">
    <name type="scientific">Mycena chlorophos</name>
    <name type="common">Agaric fungus</name>
    <name type="synonym">Agaricus chlorophos</name>
    <dbReference type="NCBI Taxonomy" id="658473"/>
    <lineage>
        <taxon>Eukaryota</taxon>
        <taxon>Fungi</taxon>
        <taxon>Dikarya</taxon>
        <taxon>Basidiomycota</taxon>
        <taxon>Agaricomycotina</taxon>
        <taxon>Agaricomycetes</taxon>
        <taxon>Agaricomycetidae</taxon>
        <taxon>Agaricales</taxon>
        <taxon>Marasmiineae</taxon>
        <taxon>Mycenaceae</taxon>
        <taxon>Mycena</taxon>
    </lineage>
</organism>
<keyword evidence="4" id="KW-1185">Reference proteome</keyword>
<feature type="chain" id="PRO_5047360706" evidence="2">
    <location>
        <begin position="19"/>
        <end position="191"/>
    </location>
</feature>
<protein>
    <submittedName>
        <fullName evidence="3">Uncharacterized protein</fullName>
    </submittedName>
</protein>
<evidence type="ECO:0000313" key="3">
    <source>
        <dbReference type="EMBL" id="GAT53659.1"/>
    </source>
</evidence>
<reference evidence="3" key="1">
    <citation type="submission" date="2014-09" db="EMBL/GenBank/DDBJ databases">
        <title>Genome sequence of the luminous mushroom Mycena chlorophos for searching fungal bioluminescence genes.</title>
        <authorList>
            <person name="Tanaka Y."/>
            <person name="Kasuga D."/>
            <person name="Oba Y."/>
            <person name="Hase S."/>
            <person name="Sato K."/>
            <person name="Oba Y."/>
            <person name="Sakakibara Y."/>
        </authorList>
    </citation>
    <scope>NUCLEOTIDE SEQUENCE</scope>
</reference>
<name>A0ABQ0LRI2_MYCCL</name>
<feature type="signal peptide" evidence="2">
    <location>
        <begin position="1"/>
        <end position="18"/>
    </location>
</feature>
<gene>
    <name evidence="3" type="ORF">MCHLO_10594</name>
</gene>
<dbReference type="Proteomes" id="UP000815677">
    <property type="component" value="Unassembled WGS sequence"/>
</dbReference>
<keyword evidence="1" id="KW-1133">Transmembrane helix</keyword>
<evidence type="ECO:0000313" key="4">
    <source>
        <dbReference type="Proteomes" id="UP000815677"/>
    </source>
</evidence>
<dbReference type="EMBL" id="DF848445">
    <property type="protein sequence ID" value="GAT53659.1"/>
    <property type="molecule type" value="Genomic_DNA"/>
</dbReference>
<evidence type="ECO:0000256" key="1">
    <source>
        <dbReference type="SAM" id="Phobius"/>
    </source>
</evidence>
<keyword evidence="1" id="KW-0472">Membrane</keyword>
<keyword evidence="2" id="KW-0732">Signal</keyword>
<evidence type="ECO:0000256" key="2">
    <source>
        <dbReference type="SAM" id="SignalP"/>
    </source>
</evidence>
<keyword evidence="1" id="KW-0812">Transmembrane</keyword>
<accession>A0ABQ0LRI2</accession>
<proteinExistence type="predicted"/>
<sequence>MTTRVAVASSFVALFASAAPAPAKVTASVLFVADNGAVAPGEYSASVLGSDAAGHTTYAIPWTEVEQEASRIGTGTSLSQGPTQTFSGIETLVVGPDYISQPAYAQGSSAVAAGLGYQCTFSGSSANCVGYEPIATGTYNPTLQSSLPTAAFFDVVLDVPGNSALGRGPSMVGAVVGLVLGLGMVGMRIFA</sequence>